<name>A0ABU5TBA4_9MICC</name>
<organism evidence="1 2">
    <name type="scientific">Sinomonas terricola</name>
    <dbReference type="NCBI Taxonomy" id="3110330"/>
    <lineage>
        <taxon>Bacteria</taxon>
        <taxon>Bacillati</taxon>
        <taxon>Actinomycetota</taxon>
        <taxon>Actinomycetes</taxon>
        <taxon>Micrococcales</taxon>
        <taxon>Micrococcaceae</taxon>
        <taxon>Sinomonas</taxon>
    </lineage>
</organism>
<evidence type="ECO:0000313" key="2">
    <source>
        <dbReference type="Proteomes" id="UP001304769"/>
    </source>
</evidence>
<sequence length="278" mass="30760">MDYDIDPFAGIEDEAELSPSETRKTLFVKAKLGYARIEKVFVQLDDYPQGGDSRGSVLGHLVTAKKARALDLLLTVHALANILDGSPLPLVTWAKLLSPDGQEWKVRTISTAFRELQEMDLLELSGSKQQPVVLLKREDGSGEPMPELKSENGRGFFTVPFDYWTDGAITKLSLPAKAMLLIILKETQDPKGKLTFTMPVARAKNWYGISERSAERGYLELVKEGLISQKIQKVSDPQHPAGRREIVHRAPVGVYSTAHRERLRHLAEAAADAASKGS</sequence>
<evidence type="ECO:0000313" key="1">
    <source>
        <dbReference type="EMBL" id="MEA5456969.1"/>
    </source>
</evidence>
<reference evidence="1 2" key="1">
    <citation type="submission" date="2023-12" db="EMBL/GenBank/DDBJ databases">
        <title>Sinomonas terricola sp. nov, isolated from litchi orchard soil in Guangdong, PR China.</title>
        <authorList>
            <person name="Jiaxin W."/>
            <person name="Yang Z."/>
            <person name="Honghui Z."/>
        </authorList>
    </citation>
    <scope>NUCLEOTIDE SEQUENCE [LARGE SCALE GENOMIC DNA]</scope>
    <source>
        <strain evidence="1 2">JGH33</strain>
    </source>
</reference>
<proteinExistence type="predicted"/>
<dbReference type="Proteomes" id="UP001304769">
    <property type="component" value="Unassembled WGS sequence"/>
</dbReference>
<dbReference type="RefSeq" id="WP_323280880.1">
    <property type="nucleotide sequence ID" value="NZ_JAYGGQ010000019.1"/>
</dbReference>
<protein>
    <submittedName>
        <fullName evidence="1">Uncharacterized protein</fullName>
    </submittedName>
</protein>
<comment type="caution">
    <text evidence="1">The sequence shown here is derived from an EMBL/GenBank/DDBJ whole genome shotgun (WGS) entry which is preliminary data.</text>
</comment>
<accession>A0ABU5TBA4</accession>
<keyword evidence="2" id="KW-1185">Reference proteome</keyword>
<gene>
    <name evidence="1" type="ORF">SPF06_19780</name>
</gene>
<dbReference type="EMBL" id="JAYGGQ010000019">
    <property type="protein sequence ID" value="MEA5456969.1"/>
    <property type="molecule type" value="Genomic_DNA"/>
</dbReference>